<dbReference type="PANTHER" id="PTHR44688">
    <property type="entry name" value="DNA-BINDING TRANSCRIPTIONAL ACTIVATOR DEVR_DOSR"/>
    <property type="match status" value="1"/>
</dbReference>
<dbReference type="Gene3D" id="1.10.10.10">
    <property type="entry name" value="Winged helix-like DNA-binding domain superfamily/Winged helix DNA-binding domain"/>
    <property type="match status" value="1"/>
</dbReference>
<gene>
    <name evidence="5" type="ORF">RXV79_03975</name>
</gene>
<evidence type="ECO:0000313" key="6">
    <source>
        <dbReference type="Proteomes" id="UP001303946"/>
    </source>
</evidence>
<dbReference type="InterPro" id="IPR005143">
    <property type="entry name" value="TF_LuxR_autoind-bd_dom"/>
</dbReference>
<dbReference type="PROSITE" id="PS50043">
    <property type="entry name" value="HTH_LUXR_2"/>
    <property type="match status" value="1"/>
</dbReference>
<evidence type="ECO:0000256" key="3">
    <source>
        <dbReference type="ARBA" id="ARBA00023163"/>
    </source>
</evidence>
<dbReference type="Proteomes" id="UP001303946">
    <property type="component" value="Chromosome"/>
</dbReference>
<name>A0ABZ0CW75_9BURK</name>
<dbReference type="InterPro" id="IPR036388">
    <property type="entry name" value="WH-like_DNA-bd_sf"/>
</dbReference>
<organism evidence="5 6">
    <name type="scientific">Piscinibacter gummiphilus</name>
    <dbReference type="NCBI Taxonomy" id="946333"/>
    <lineage>
        <taxon>Bacteria</taxon>
        <taxon>Pseudomonadati</taxon>
        <taxon>Pseudomonadota</taxon>
        <taxon>Betaproteobacteria</taxon>
        <taxon>Burkholderiales</taxon>
        <taxon>Sphaerotilaceae</taxon>
        <taxon>Piscinibacter</taxon>
    </lineage>
</organism>
<dbReference type="SUPFAM" id="SSF46894">
    <property type="entry name" value="C-terminal effector domain of the bipartite response regulators"/>
    <property type="match status" value="1"/>
</dbReference>
<keyword evidence="1" id="KW-0805">Transcription regulation</keyword>
<dbReference type="Pfam" id="PF00196">
    <property type="entry name" value="GerE"/>
    <property type="match status" value="1"/>
</dbReference>
<dbReference type="InterPro" id="IPR000792">
    <property type="entry name" value="Tscrpt_reg_LuxR_C"/>
</dbReference>
<evidence type="ECO:0000256" key="1">
    <source>
        <dbReference type="ARBA" id="ARBA00023015"/>
    </source>
</evidence>
<feature type="domain" description="HTH luxR-type" evidence="4">
    <location>
        <begin position="244"/>
        <end position="309"/>
    </location>
</feature>
<dbReference type="InterPro" id="IPR016032">
    <property type="entry name" value="Sig_transdc_resp-reg_C-effctor"/>
</dbReference>
<evidence type="ECO:0000313" key="5">
    <source>
        <dbReference type="EMBL" id="WOB09220.1"/>
    </source>
</evidence>
<dbReference type="InterPro" id="IPR036693">
    <property type="entry name" value="TF_LuxR_autoind-bd_dom_sf"/>
</dbReference>
<dbReference type="Pfam" id="PF03472">
    <property type="entry name" value="Autoind_bind"/>
    <property type="match status" value="1"/>
</dbReference>
<keyword evidence="3" id="KW-0804">Transcription</keyword>
<reference evidence="5 6" key="1">
    <citation type="submission" date="2023-10" db="EMBL/GenBank/DDBJ databases">
        <title>Bacteria for the degradation of biodegradable plastic PBAT(Polybutylene adipate terephthalate).</title>
        <authorList>
            <person name="Weon H.-Y."/>
            <person name="Yeon J."/>
        </authorList>
    </citation>
    <scope>NUCLEOTIDE SEQUENCE [LARGE SCALE GENOMIC DNA]</scope>
    <source>
        <strain evidence="5 6">SBD 7-3</strain>
    </source>
</reference>
<dbReference type="SUPFAM" id="SSF75516">
    <property type="entry name" value="Pheromone-binding domain of LuxR-like quorum-sensing transcription factors"/>
    <property type="match status" value="1"/>
</dbReference>
<accession>A0ABZ0CW75</accession>
<dbReference type="CDD" id="cd06170">
    <property type="entry name" value="LuxR_C_like"/>
    <property type="match status" value="1"/>
</dbReference>
<dbReference type="RefSeq" id="WP_316702177.1">
    <property type="nucleotide sequence ID" value="NZ_CP136336.1"/>
</dbReference>
<dbReference type="PANTHER" id="PTHR44688:SF16">
    <property type="entry name" value="DNA-BINDING TRANSCRIPTIONAL ACTIVATOR DEVR_DOSR"/>
    <property type="match status" value="1"/>
</dbReference>
<dbReference type="SMART" id="SM00421">
    <property type="entry name" value="HTH_LUXR"/>
    <property type="match status" value="1"/>
</dbReference>
<dbReference type="EMBL" id="CP136336">
    <property type="protein sequence ID" value="WOB09220.1"/>
    <property type="molecule type" value="Genomic_DNA"/>
</dbReference>
<proteinExistence type="predicted"/>
<keyword evidence="2" id="KW-0238">DNA-binding</keyword>
<protein>
    <submittedName>
        <fullName evidence="5">Autoinducer binding domain-containing protein</fullName>
    </submittedName>
</protein>
<dbReference type="Gene3D" id="3.30.450.80">
    <property type="entry name" value="Transcription factor LuxR-like, autoinducer-binding domain"/>
    <property type="match status" value="1"/>
</dbReference>
<sequence length="311" mass="33843">MPDHRWETVLKPSIATATGPALPAPMSLPTQIACPAAETGGAQVLLHEEPVFRAPRRVKVPTQPSLLQALIGAESADERRRIVTTLLHVLGFEWLGYGRFASRSEPGTPVSFCTTYVDSHWAERYFGARHYEVDPRLPRALQSCLPVVWTLDHLLAVAQPDDGRLQRFVDELAGTGMRSGVILALPGATHTDRQIVSLLSRTPGSGWMGDGLLGQVLTLALCLHEFYTRYATPPEPAGGTIASPRAASAGLTPLQREILACVSQGLGDKAIAARLGIGLHNVDYHMRQLRKRFGVRNRVQLLQAMQGDDAL</sequence>
<evidence type="ECO:0000259" key="4">
    <source>
        <dbReference type="PROSITE" id="PS50043"/>
    </source>
</evidence>
<evidence type="ECO:0000256" key="2">
    <source>
        <dbReference type="ARBA" id="ARBA00023125"/>
    </source>
</evidence>
<keyword evidence="6" id="KW-1185">Reference proteome</keyword>